<dbReference type="PANTHER" id="PTHR30346">
    <property type="entry name" value="TRANSCRIPTIONAL DUAL REGULATOR HCAR-RELATED"/>
    <property type="match status" value="1"/>
</dbReference>
<evidence type="ECO:0000313" key="6">
    <source>
        <dbReference type="EMBL" id="EFL51536.1"/>
    </source>
</evidence>
<accession>E1JVP8</accession>
<keyword evidence="2" id="KW-0805">Transcription regulation</keyword>
<dbReference type="PANTHER" id="PTHR30346:SF28">
    <property type="entry name" value="HTH-TYPE TRANSCRIPTIONAL REGULATOR CYNR"/>
    <property type="match status" value="1"/>
</dbReference>
<gene>
    <name evidence="6" type="ORF">DesfrDRAFT_1697</name>
</gene>
<dbReference type="Pfam" id="PF03466">
    <property type="entry name" value="LysR_substrate"/>
    <property type="match status" value="1"/>
</dbReference>
<dbReference type="CDD" id="cd08414">
    <property type="entry name" value="PBP2_LTTR_aromatics_like"/>
    <property type="match status" value="1"/>
</dbReference>
<evidence type="ECO:0000256" key="3">
    <source>
        <dbReference type="ARBA" id="ARBA00023125"/>
    </source>
</evidence>
<evidence type="ECO:0000313" key="7">
    <source>
        <dbReference type="Proteomes" id="UP000006250"/>
    </source>
</evidence>
<reference evidence="6 7" key="1">
    <citation type="submission" date="2010-08" db="EMBL/GenBank/DDBJ databases">
        <title>The draft genome of Desulfovibrio fructosovorans JJ.</title>
        <authorList>
            <consortium name="US DOE Joint Genome Institute (JGI-PGF)"/>
            <person name="Lucas S."/>
            <person name="Copeland A."/>
            <person name="Lapidus A."/>
            <person name="Cheng J.-F."/>
            <person name="Bruce D."/>
            <person name="Goodwin L."/>
            <person name="Pitluck S."/>
            <person name="Land M.L."/>
            <person name="Hauser L."/>
            <person name="Chang Y.-J."/>
            <person name="Jeffries C."/>
            <person name="Wall J.D."/>
            <person name="Stahl D.A."/>
            <person name="Arkin A.P."/>
            <person name="Dehal P."/>
            <person name="Stolyar S.M."/>
            <person name="Hazen T.C."/>
            <person name="Woyke T.J."/>
        </authorList>
    </citation>
    <scope>NUCLEOTIDE SEQUENCE [LARGE SCALE GENOMIC DNA]</scope>
    <source>
        <strain evidence="6 7">JJ</strain>
    </source>
</reference>
<dbReference type="Gene3D" id="3.40.190.10">
    <property type="entry name" value="Periplasmic binding protein-like II"/>
    <property type="match status" value="2"/>
</dbReference>
<proteinExistence type="inferred from homology"/>
<dbReference type="SUPFAM" id="SSF53850">
    <property type="entry name" value="Periplasmic binding protein-like II"/>
    <property type="match status" value="1"/>
</dbReference>
<evidence type="ECO:0000256" key="2">
    <source>
        <dbReference type="ARBA" id="ARBA00023015"/>
    </source>
</evidence>
<dbReference type="GO" id="GO:0003677">
    <property type="term" value="F:DNA binding"/>
    <property type="evidence" value="ECO:0007669"/>
    <property type="project" value="UniProtKB-KW"/>
</dbReference>
<dbReference type="Proteomes" id="UP000006250">
    <property type="component" value="Unassembled WGS sequence"/>
</dbReference>
<sequence>MQEQMELACQAARRAAQGEQGRLTIGFVTTAILCDLKRMIRLFHERFPHVELVLREMLIGDLLDKLHSDSLDLICSDGDVTDEAFDSCPIASPSMVLAVHRSNALASCRTVTLAQAMHQPFVVATDHPAHNLQRRMIQACQKADFTPAIRECADSVPCAVALVEAKLGVAMVYNIPTCRPADVVYKKLLNSDMEDVRMHLCWRRGALSPAAANFVQLG</sequence>
<dbReference type="InterPro" id="IPR005119">
    <property type="entry name" value="LysR_subst-bd"/>
</dbReference>
<protein>
    <submittedName>
        <fullName evidence="6">Transcriptional regulator, LysR family</fullName>
    </submittedName>
</protein>
<keyword evidence="7" id="KW-1185">Reference proteome</keyword>
<organism evidence="6 7">
    <name type="scientific">Solidesulfovibrio fructosivorans JJ]</name>
    <dbReference type="NCBI Taxonomy" id="596151"/>
    <lineage>
        <taxon>Bacteria</taxon>
        <taxon>Pseudomonadati</taxon>
        <taxon>Thermodesulfobacteriota</taxon>
        <taxon>Desulfovibrionia</taxon>
        <taxon>Desulfovibrionales</taxon>
        <taxon>Desulfovibrionaceae</taxon>
        <taxon>Solidesulfovibrio</taxon>
    </lineage>
</organism>
<evidence type="ECO:0000256" key="1">
    <source>
        <dbReference type="ARBA" id="ARBA00009437"/>
    </source>
</evidence>
<dbReference type="EMBL" id="AECZ01000009">
    <property type="protein sequence ID" value="EFL51536.1"/>
    <property type="molecule type" value="Genomic_DNA"/>
</dbReference>
<dbReference type="AlphaFoldDB" id="E1JVP8"/>
<dbReference type="eggNOG" id="COG0583">
    <property type="taxonomic scope" value="Bacteria"/>
</dbReference>
<keyword evidence="4" id="KW-0804">Transcription</keyword>
<name>E1JVP8_SOLFR</name>
<dbReference type="GO" id="GO:0032993">
    <property type="term" value="C:protein-DNA complex"/>
    <property type="evidence" value="ECO:0007669"/>
    <property type="project" value="TreeGrafter"/>
</dbReference>
<evidence type="ECO:0000259" key="5">
    <source>
        <dbReference type="Pfam" id="PF03466"/>
    </source>
</evidence>
<comment type="similarity">
    <text evidence="1">Belongs to the LysR transcriptional regulatory family.</text>
</comment>
<comment type="caution">
    <text evidence="6">The sequence shown here is derived from an EMBL/GenBank/DDBJ whole genome shotgun (WGS) entry which is preliminary data.</text>
</comment>
<evidence type="ECO:0000256" key="4">
    <source>
        <dbReference type="ARBA" id="ARBA00023163"/>
    </source>
</evidence>
<keyword evidence="3" id="KW-0238">DNA-binding</keyword>
<feature type="domain" description="LysR substrate-binding" evidence="5">
    <location>
        <begin position="17"/>
        <end position="216"/>
    </location>
</feature>
<dbReference type="GO" id="GO:0003700">
    <property type="term" value="F:DNA-binding transcription factor activity"/>
    <property type="evidence" value="ECO:0007669"/>
    <property type="project" value="TreeGrafter"/>
</dbReference>
<dbReference type="STRING" id="596151.DesfrDRAFT_1697"/>